<protein>
    <recommendedName>
        <fullName evidence="4">Phage holin family protein</fullName>
    </recommendedName>
</protein>
<evidence type="ECO:0000256" key="1">
    <source>
        <dbReference type="SAM" id="Phobius"/>
    </source>
</evidence>
<name>A0A1G2DWS1_9BACT</name>
<keyword evidence="1" id="KW-0472">Membrane</keyword>
<dbReference type="PANTHER" id="PTHR37309:SF1">
    <property type="entry name" value="SLR0284 PROTEIN"/>
    <property type="match status" value="1"/>
</dbReference>
<sequence length="120" mass="13418">MCIGKLVFHIISGTLGLFLAAKFVPGVEFYGSFLMLLIVGTAIGLVNFFIKPFLKIISLPIRILTLGIFSLIINMAMIWLVEIVFPKELEITGLIPLFWTTLIVGALNLFFGLNKKSWKK</sequence>
<evidence type="ECO:0000313" key="2">
    <source>
        <dbReference type="EMBL" id="OGZ17822.1"/>
    </source>
</evidence>
<evidence type="ECO:0000313" key="3">
    <source>
        <dbReference type="Proteomes" id="UP000178893"/>
    </source>
</evidence>
<reference evidence="2 3" key="1">
    <citation type="journal article" date="2016" name="Nat. Commun.">
        <title>Thousands of microbial genomes shed light on interconnected biogeochemical processes in an aquifer system.</title>
        <authorList>
            <person name="Anantharaman K."/>
            <person name="Brown C.T."/>
            <person name="Hug L.A."/>
            <person name="Sharon I."/>
            <person name="Castelle C.J."/>
            <person name="Probst A.J."/>
            <person name="Thomas B.C."/>
            <person name="Singh A."/>
            <person name="Wilkins M.J."/>
            <person name="Karaoz U."/>
            <person name="Brodie E.L."/>
            <person name="Williams K.H."/>
            <person name="Hubbard S.S."/>
            <person name="Banfield J.F."/>
        </authorList>
    </citation>
    <scope>NUCLEOTIDE SEQUENCE [LARGE SCALE GENOMIC DNA]</scope>
</reference>
<dbReference type="Proteomes" id="UP000178893">
    <property type="component" value="Unassembled WGS sequence"/>
</dbReference>
<gene>
    <name evidence="2" type="ORF">A2V72_02775</name>
</gene>
<dbReference type="EMBL" id="MHLW01000024">
    <property type="protein sequence ID" value="OGZ17822.1"/>
    <property type="molecule type" value="Genomic_DNA"/>
</dbReference>
<accession>A0A1G2DWS1</accession>
<keyword evidence="1" id="KW-0812">Transmembrane</keyword>
<proteinExistence type="predicted"/>
<evidence type="ECO:0008006" key="4">
    <source>
        <dbReference type="Google" id="ProtNLM"/>
    </source>
</evidence>
<feature type="transmembrane region" description="Helical" evidence="1">
    <location>
        <begin position="61"/>
        <end position="81"/>
    </location>
</feature>
<comment type="caution">
    <text evidence="2">The sequence shown here is derived from an EMBL/GenBank/DDBJ whole genome shotgun (WGS) entry which is preliminary data.</text>
</comment>
<dbReference type="AlphaFoldDB" id="A0A1G2DWS1"/>
<dbReference type="PANTHER" id="PTHR37309">
    <property type="entry name" value="SLR0284 PROTEIN"/>
    <property type="match status" value="1"/>
</dbReference>
<organism evidence="2 3">
    <name type="scientific">Candidatus Nealsonbacteria bacterium RBG_13_37_56</name>
    <dbReference type="NCBI Taxonomy" id="1801661"/>
    <lineage>
        <taxon>Bacteria</taxon>
        <taxon>Candidatus Nealsoniibacteriota</taxon>
    </lineage>
</organism>
<keyword evidence="1" id="KW-1133">Transmembrane helix</keyword>
<feature type="transmembrane region" description="Helical" evidence="1">
    <location>
        <begin position="7"/>
        <end position="24"/>
    </location>
</feature>
<feature type="transmembrane region" description="Helical" evidence="1">
    <location>
        <begin position="30"/>
        <end position="49"/>
    </location>
</feature>
<dbReference type="InterPro" id="IPR007165">
    <property type="entry name" value="Phage_holin_4_2"/>
</dbReference>
<dbReference type="Pfam" id="PF04020">
    <property type="entry name" value="Phage_holin_4_2"/>
    <property type="match status" value="1"/>
</dbReference>
<feature type="transmembrane region" description="Helical" evidence="1">
    <location>
        <begin position="93"/>
        <end position="113"/>
    </location>
</feature>